<name>A0A0R2IUD3_9LACO</name>
<evidence type="ECO:0000256" key="5">
    <source>
        <dbReference type="ARBA" id="ARBA00023136"/>
    </source>
</evidence>
<proteinExistence type="inferred from homology"/>
<evidence type="ECO:0000256" key="4">
    <source>
        <dbReference type="ARBA" id="ARBA00022989"/>
    </source>
</evidence>
<evidence type="ECO:0000313" key="7">
    <source>
        <dbReference type="EMBL" id="KRN65402.1"/>
    </source>
</evidence>
<dbReference type="STRING" id="319652.IV80_GL001907"/>
<comment type="similarity">
    <text evidence="2">Belongs to the LemA family.</text>
</comment>
<dbReference type="PATRIC" id="fig|319652.3.peg.1941"/>
<keyword evidence="3 6" id="KW-0812">Transmembrane</keyword>
<dbReference type="AlphaFoldDB" id="A0A0R2IUD3"/>
<evidence type="ECO:0008006" key="9">
    <source>
        <dbReference type="Google" id="ProtNLM"/>
    </source>
</evidence>
<reference evidence="7 8" key="1">
    <citation type="journal article" date="2015" name="Genome Announc.">
        <title>Expanding the biotechnology potential of lactobacilli through comparative genomics of 213 strains and associated genera.</title>
        <authorList>
            <person name="Sun Z."/>
            <person name="Harris H.M."/>
            <person name="McCann A."/>
            <person name="Guo C."/>
            <person name="Argimon S."/>
            <person name="Zhang W."/>
            <person name="Yang X."/>
            <person name="Jeffery I.B."/>
            <person name="Cooney J.C."/>
            <person name="Kagawa T.F."/>
            <person name="Liu W."/>
            <person name="Song Y."/>
            <person name="Salvetti E."/>
            <person name="Wrobel A."/>
            <person name="Rasinkangas P."/>
            <person name="Parkhill J."/>
            <person name="Rea M.C."/>
            <person name="O'Sullivan O."/>
            <person name="Ritari J."/>
            <person name="Douillard F.P."/>
            <person name="Paul Ross R."/>
            <person name="Yang R."/>
            <person name="Briner A.E."/>
            <person name="Felis G.E."/>
            <person name="de Vos W.M."/>
            <person name="Barrangou R."/>
            <person name="Klaenhammer T.R."/>
            <person name="Caufield P.W."/>
            <person name="Cui Y."/>
            <person name="Zhang H."/>
            <person name="O'Toole P.W."/>
        </authorList>
    </citation>
    <scope>NUCLEOTIDE SEQUENCE [LARGE SCALE GENOMIC DNA]</scope>
    <source>
        <strain evidence="7 8">DSM 17757</strain>
    </source>
</reference>
<comment type="subcellular location">
    <subcellularLocation>
        <location evidence="1">Membrane</location>
        <topology evidence="1">Single-pass membrane protein</topology>
    </subcellularLocation>
</comment>
<dbReference type="SUPFAM" id="SSF140478">
    <property type="entry name" value="LemA-like"/>
    <property type="match status" value="1"/>
</dbReference>
<comment type="caution">
    <text evidence="7">The sequence shown here is derived from an EMBL/GenBank/DDBJ whole genome shotgun (WGS) entry which is preliminary data.</text>
</comment>
<keyword evidence="4 6" id="KW-1133">Transmembrane helix</keyword>
<dbReference type="InterPro" id="IPR023353">
    <property type="entry name" value="LemA-like_dom_sf"/>
</dbReference>
<sequence>MTTGIVIAVIVVILIGLFILLYNNLVKASTYTQESWSQIDVQLKRRNDLIPNLVSTVQGYASYEKSTLTKVVELRNQLVAATGTPQSTAAERTQTMALSDQLSNQLKSVFALSENYPDLKASAEFSKLMEELTNTENKIAYSRQLYNSSVATYNMKLQTFPSNFVAKVTSFKEATYLQVPEEETKTPEVSFKKYEDL</sequence>
<dbReference type="Proteomes" id="UP000051568">
    <property type="component" value="Unassembled WGS sequence"/>
</dbReference>
<dbReference type="RefSeq" id="WP_057751957.1">
    <property type="nucleotide sequence ID" value="NZ_BJVH01000006.1"/>
</dbReference>
<organism evidence="7 8">
    <name type="scientific">Pediococcus cellicola</name>
    <dbReference type="NCBI Taxonomy" id="319652"/>
    <lineage>
        <taxon>Bacteria</taxon>
        <taxon>Bacillati</taxon>
        <taxon>Bacillota</taxon>
        <taxon>Bacilli</taxon>
        <taxon>Lactobacillales</taxon>
        <taxon>Lactobacillaceae</taxon>
        <taxon>Pediococcus</taxon>
    </lineage>
</organism>
<dbReference type="GO" id="GO:0016020">
    <property type="term" value="C:membrane"/>
    <property type="evidence" value="ECO:0007669"/>
    <property type="project" value="UniProtKB-SubCell"/>
</dbReference>
<protein>
    <recommendedName>
        <fullName evidence="9">LemA family protein</fullName>
    </recommendedName>
</protein>
<dbReference type="PANTHER" id="PTHR34478">
    <property type="entry name" value="PROTEIN LEMA"/>
    <property type="match status" value="1"/>
</dbReference>
<evidence type="ECO:0000313" key="8">
    <source>
        <dbReference type="Proteomes" id="UP000051568"/>
    </source>
</evidence>
<dbReference type="Pfam" id="PF04011">
    <property type="entry name" value="LemA"/>
    <property type="match status" value="1"/>
</dbReference>
<evidence type="ECO:0000256" key="3">
    <source>
        <dbReference type="ARBA" id="ARBA00022692"/>
    </source>
</evidence>
<dbReference type="PANTHER" id="PTHR34478:SF2">
    <property type="entry name" value="MEMBRANE PROTEIN"/>
    <property type="match status" value="1"/>
</dbReference>
<gene>
    <name evidence="7" type="ORF">IV80_GL001907</name>
</gene>
<evidence type="ECO:0000256" key="2">
    <source>
        <dbReference type="ARBA" id="ARBA00008854"/>
    </source>
</evidence>
<accession>A0A0R2IUD3</accession>
<evidence type="ECO:0000256" key="6">
    <source>
        <dbReference type="SAM" id="Phobius"/>
    </source>
</evidence>
<dbReference type="EMBL" id="JQBR01000009">
    <property type="protein sequence ID" value="KRN65402.1"/>
    <property type="molecule type" value="Genomic_DNA"/>
</dbReference>
<dbReference type="Gene3D" id="1.20.1440.20">
    <property type="entry name" value="LemA-like domain"/>
    <property type="match status" value="1"/>
</dbReference>
<feature type="transmembrane region" description="Helical" evidence="6">
    <location>
        <begin position="6"/>
        <end position="25"/>
    </location>
</feature>
<dbReference type="InterPro" id="IPR007156">
    <property type="entry name" value="MamQ_LemA"/>
</dbReference>
<keyword evidence="5 6" id="KW-0472">Membrane</keyword>
<keyword evidence="8" id="KW-1185">Reference proteome</keyword>
<evidence type="ECO:0000256" key="1">
    <source>
        <dbReference type="ARBA" id="ARBA00004167"/>
    </source>
</evidence>
<dbReference type="OrthoDB" id="9804152at2"/>